<accession>A0ABU5SK25</accession>
<dbReference type="EMBL" id="JAYGIM010000010">
    <property type="protein sequence ID" value="MEA5427631.1"/>
    <property type="molecule type" value="Genomic_DNA"/>
</dbReference>
<protein>
    <submittedName>
        <fullName evidence="1">Uncharacterized protein</fullName>
    </submittedName>
</protein>
<dbReference type="Proteomes" id="UP001302222">
    <property type="component" value="Unassembled WGS sequence"/>
</dbReference>
<evidence type="ECO:0000313" key="1">
    <source>
        <dbReference type="EMBL" id="MEA5427631.1"/>
    </source>
</evidence>
<sequence>MYKLLSIFVLGLLLSACQDESVIQPKVANAKNVTLSDSTTVKKVSDDPPASTGNGRP</sequence>
<name>A0ABU5SK25_9BACT</name>
<organism evidence="1 2">
    <name type="scientific">Arcicella lustrica</name>
    <dbReference type="NCBI Taxonomy" id="2984196"/>
    <lineage>
        <taxon>Bacteria</taxon>
        <taxon>Pseudomonadati</taxon>
        <taxon>Bacteroidota</taxon>
        <taxon>Cytophagia</taxon>
        <taxon>Cytophagales</taxon>
        <taxon>Flectobacillaceae</taxon>
        <taxon>Arcicella</taxon>
    </lineage>
</organism>
<proteinExistence type="predicted"/>
<gene>
    <name evidence="1" type="ORF">VB798_13665</name>
</gene>
<reference evidence="1 2" key="1">
    <citation type="submission" date="2023-12" db="EMBL/GenBank/DDBJ databases">
        <title>Novel species of the genus Arcicella isolated from rivers.</title>
        <authorList>
            <person name="Lu H."/>
        </authorList>
    </citation>
    <scope>NUCLEOTIDE SEQUENCE [LARGE SCALE GENOMIC DNA]</scope>
    <source>
        <strain evidence="1 2">DC25W</strain>
    </source>
</reference>
<dbReference type="RefSeq" id="WP_323259211.1">
    <property type="nucleotide sequence ID" value="NZ_JAYGIM010000010.1"/>
</dbReference>
<keyword evidence="2" id="KW-1185">Reference proteome</keyword>
<evidence type="ECO:0000313" key="2">
    <source>
        <dbReference type="Proteomes" id="UP001302222"/>
    </source>
</evidence>
<dbReference type="PROSITE" id="PS51257">
    <property type="entry name" value="PROKAR_LIPOPROTEIN"/>
    <property type="match status" value="1"/>
</dbReference>
<comment type="caution">
    <text evidence="1">The sequence shown here is derived from an EMBL/GenBank/DDBJ whole genome shotgun (WGS) entry which is preliminary data.</text>
</comment>